<dbReference type="RefSeq" id="XP_068358370.1">
    <property type="nucleotide sequence ID" value="XM_068505336.1"/>
</dbReference>
<dbReference type="GeneID" id="94840040"/>
<organism evidence="1 2">
    <name type="scientific">Tritrichomonas foetus</name>
    <dbReference type="NCBI Taxonomy" id="1144522"/>
    <lineage>
        <taxon>Eukaryota</taxon>
        <taxon>Metamonada</taxon>
        <taxon>Parabasalia</taxon>
        <taxon>Tritrichomonadida</taxon>
        <taxon>Tritrichomonadidae</taxon>
        <taxon>Tritrichomonas</taxon>
    </lineage>
</organism>
<accession>A0A1J4K2P0</accession>
<name>A0A1J4K2P0_9EUKA</name>
<dbReference type="Proteomes" id="UP000179807">
    <property type="component" value="Unassembled WGS sequence"/>
</dbReference>
<dbReference type="VEuPathDB" id="TrichDB:TRFO_27105"/>
<protein>
    <submittedName>
        <fullName evidence="1">Uncharacterized protein</fullName>
    </submittedName>
</protein>
<keyword evidence="2" id="KW-1185">Reference proteome</keyword>
<gene>
    <name evidence="1" type="ORF">TRFO_27105</name>
</gene>
<dbReference type="EMBL" id="MLAK01000765">
    <property type="protein sequence ID" value="OHT05234.1"/>
    <property type="molecule type" value="Genomic_DNA"/>
</dbReference>
<reference evidence="1" key="1">
    <citation type="submission" date="2016-10" db="EMBL/GenBank/DDBJ databases">
        <authorList>
            <person name="Benchimol M."/>
            <person name="Almeida L.G."/>
            <person name="Vasconcelos A.T."/>
            <person name="Perreira-Neves A."/>
            <person name="Rosa I.A."/>
            <person name="Tasca T."/>
            <person name="Bogo M.R."/>
            <person name="de Souza W."/>
        </authorList>
    </citation>
    <scope>NUCLEOTIDE SEQUENCE [LARGE SCALE GENOMIC DNA]</scope>
    <source>
        <strain evidence="1">K</strain>
    </source>
</reference>
<proteinExistence type="predicted"/>
<dbReference type="AlphaFoldDB" id="A0A1J4K2P0"/>
<evidence type="ECO:0000313" key="2">
    <source>
        <dbReference type="Proteomes" id="UP000179807"/>
    </source>
</evidence>
<evidence type="ECO:0000313" key="1">
    <source>
        <dbReference type="EMBL" id="OHT05234.1"/>
    </source>
</evidence>
<sequence>MKSSEKVEKEFTLTIREMDGPRLIADAGATGKVPLQAILSASIRYCERSLADSTKLSNPFARKRALCRSLYASRLTAARLLALLRCFRSSNSIAELEAAKNTIEGILSRTTQSLHSLSKQVSSTLKIVTTPEFTINFVDFLPHNSFLIKRRNYAQIVTLSNLRKQTISSGLNEADQNENSMISYIVDDVRSEFIKLLHEYVPSRIKHVRIHGRSIRFSVPNEYSFTIKVSQATKTRRLSSIEFFCKEAIETNTISNNNHKDNYQKDHNNNNIQNIRSNSALISSNISSGNIIDNNYEINQPSRSTSINSNNSKFSEITLLLVASCTKALNCQNAIEKIDNSLHSFFITNKFLHICKKIKENENQFNYSTFSENGSLIIKFPNSYLPRNTFDVTVHDSGIYLHSRAPMLKISESQQNILDKNDEEFITYNLSHLINNQKGEINHQNNELNNSDVLESGNLSLGSILTEIRDCVFYTRLVTIFKRFSHGISSLSIPFIKCTLSNNTIVAMINNKIAFRIILNWRTGEAIVDFCLYDQYVSLILDAVDCEDFERINILHKIFINFLSLEIFSNIVIGPHCNYISNIGCFEFDGNQRIVYSFAQTAGMIFSESLYRISLHARASKEPISTDQILVLNNSDIKSRKITPLISPAIISAKKAIIIRQMIESFAKNATEVRTFAKSVKAITPTFESIRFSLSNDSRYYWSLLFEGPRIGSSKKFDFKIEGSKITLRFIEWIENLVNILSKYMYIIKQALSVEATHSTVKKITFQNHLNFTIDFVNEQCRSMEFHFQGLIYNHTDSHGVEVYYIDPCSPPKIDYFFSRTSTLRFHTSELIQSDTNNYFIGSLLTVYVVPLQIFYNTFFSDPYNTNWSTSVIKEGCTFILIFKKNMSIFVTFQTAQIFNFLFPKIGVSMMLQIAIASHPNFMRGLPMKGGSLKAHISQLVVVKNMIEDFFNDMSLLEKLRFGKPTMVPPKEHGTFPRQMACQAPSYCPNITCIIDSLGIHIDVNDNGPKFLHSLLNIKMETRKQKQSLIHFLFSILSVGGKGNDFLSALKDIDDMGQPIEWTKTLENGFNLNNKILTITNFVTNLGVFFFELNLAKDEIEFISENGANVADVTSIGKLKAYFKSIFGNTLQNDSRQFF</sequence>
<comment type="caution">
    <text evidence="1">The sequence shown here is derived from an EMBL/GenBank/DDBJ whole genome shotgun (WGS) entry which is preliminary data.</text>
</comment>